<dbReference type="InterPro" id="IPR014008">
    <property type="entry name" value="Cbl_synth_MTase_CbiT"/>
</dbReference>
<evidence type="ECO:0000313" key="7">
    <source>
        <dbReference type="EMBL" id="MBF8436178.1"/>
    </source>
</evidence>
<proteinExistence type="predicted"/>
<dbReference type="NCBIfam" id="TIGR02469">
    <property type="entry name" value="CbiT"/>
    <property type="match status" value="1"/>
</dbReference>
<dbReference type="InterPro" id="IPR050714">
    <property type="entry name" value="Cobalamin_biosynth_MTase"/>
</dbReference>
<keyword evidence="8" id="KW-1185">Reference proteome</keyword>
<dbReference type="InterPro" id="IPR029063">
    <property type="entry name" value="SAM-dependent_MTases_sf"/>
</dbReference>
<evidence type="ECO:0000256" key="4">
    <source>
        <dbReference type="ARBA" id="ARBA00022679"/>
    </source>
</evidence>
<comment type="pathway">
    <text evidence="1">Cofactor biosynthesis; adenosylcobalamin biosynthesis.</text>
</comment>
<evidence type="ECO:0000256" key="1">
    <source>
        <dbReference type="ARBA" id="ARBA00004953"/>
    </source>
</evidence>
<sequence length="198" mass="21828">MKTWKYNLPGIPDEEFIRNDTPMTKFEIRSVIMAKLQPGPEDIIFDIGAGTGSITVEAALASDKGQVYALERSSGAVEVLKENITKFDLNNVEVIPGQAPGKLKNLKKADRIFVGGSGGKLIEILDLSLKKLKPGGILVMTAVTLNTLTEASQYFNKNDLNIDIISLAVNRLETKGSYQMFAPLRPVFIIKYQNRRGE</sequence>
<dbReference type="RefSeq" id="WP_270452963.1">
    <property type="nucleotide sequence ID" value="NZ_JADPIE010000002.1"/>
</dbReference>
<keyword evidence="2" id="KW-0169">Cobalamin biosynthesis</keyword>
<evidence type="ECO:0000313" key="8">
    <source>
        <dbReference type="Proteomes" id="UP000621436"/>
    </source>
</evidence>
<reference evidence="7" key="1">
    <citation type="submission" date="2020-11" db="EMBL/GenBank/DDBJ databases">
        <title>Halonatronomonas betainensis gen. nov., sp. nov. a novel haloalkaliphilic representative of the family Halanaerobiacae capable of betaine degradation.</title>
        <authorList>
            <person name="Boltyanskaya Y."/>
            <person name="Kevbrin V."/>
            <person name="Detkova E."/>
            <person name="Grouzdev D.S."/>
            <person name="Koziaeva V."/>
            <person name="Zhilina T."/>
        </authorList>
    </citation>
    <scope>NUCLEOTIDE SEQUENCE</scope>
    <source>
        <strain evidence="7">Z-7014</strain>
    </source>
</reference>
<accession>A0A931AWP7</accession>
<dbReference type="CDD" id="cd02440">
    <property type="entry name" value="AdoMet_MTases"/>
    <property type="match status" value="1"/>
</dbReference>
<gene>
    <name evidence="7" type="primary">cbiT</name>
    <name evidence="7" type="ORF">I0Q91_03725</name>
</gene>
<organism evidence="7 8">
    <name type="scientific">Halonatronomonas betaini</name>
    <dbReference type="NCBI Taxonomy" id="2778430"/>
    <lineage>
        <taxon>Bacteria</taxon>
        <taxon>Bacillati</taxon>
        <taxon>Bacillota</taxon>
        <taxon>Clostridia</taxon>
        <taxon>Halanaerobiales</taxon>
        <taxon>Halarsenatibacteraceae</taxon>
        <taxon>Halonatronomonas</taxon>
    </lineage>
</organism>
<dbReference type="GO" id="GO:0032259">
    <property type="term" value="P:methylation"/>
    <property type="evidence" value="ECO:0007669"/>
    <property type="project" value="UniProtKB-KW"/>
</dbReference>
<evidence type="ECO:0000256" key="5">
    <source>
        <dbReference type="ARBA" id="ARBA00022691"/>
    </source>
</evidence>
<keyword evidence="5" id="KW-0949">S-adenosyl-L-methionine</keyword>
<dbReference type="AlphaFoldDB" id="A0A931AWP7"/>
<keyword evidence="3" id="KW-0489">Methyltransferase</keyword>
<evidence type="ECO:0000256" key="2">
    <source>
        <dbReference type="ARBA" id="ARBA00022573"/>
    </source>
</evidence>
<dbReference type="GO" id="GO:0008276">
    <property type="term" value="F:protein methyltransferase activity"/>
    <property type="evidence" value="ECO:0007669"/>
    <property type="project" value="InterPro"/>
</dbReference>
<feature type="domain" description="Methyltransferase" evidence="6">
    <location>
        <begin position="44"/>
        <end position="151"/>
    </location>
</feature>
<dbReference type="Gene3D" id="3.40.50.150">
    <property type="entry name" value="Vaccinia Virus protein VP39"/>
    <property type="match status" value="1"/>
</dbReference>
<name>A0A931AWP7_9FIRM</name>
<dbReference type="Pfam" id="PF13847">
    <property type="entry name" value="Methyltransf_31"/>
    <property type="match status" value="1"/>
</dbReference>
<evidence type="ECO:0000256" key="3">
    <source>
        <dbReference type="ARBA" id="ARBA00022603"/>
    </source>
</evidence>
<protein>
    <submittedName>
        <fullName evidence="7">Precorrin-6Y C5,15-methyltransferase (Decarboxylating) subunit CbiT</fullName>
    </submittedName>
</protein>
<dbReference type="EMBL" id="JADPIE010000002">
    <property type="protein sequence ID" value="MBF8436178.1"/>
    <property type="molecule type" value="Genomic_DNA"/>
</dbReference>
<dbReference type="Proteomes" id="UP000621436">
    <property type="component" value="Unassembled WGS sequence"/>
</dbReference>
<dbReference type="GO" id="GO:0009236">
    <property type="term" value="P:cobalamin biosynthetic process"/>
    <property type="evidence" value="ECO:0007669"/>
    <property type="project" value="UniProtKB-KW"/>
</dbReference>
<comment type="caution">
    <text evidence="7">The sequence shown here is derived from an EMBL/GenBank/DDBJ whole genome shotgun (WGS) entry which is preliminary data.</text>
</comment>
<dbReference type="InterPro" id="IPR025714">
    <property type="entry name" value="Methyltranfer_dom"/>
</dbReference>
<keyword evidence="4" id="KW-0808">Transferase</keyword>
<dbReference type="PANTHER" id="PTHR43182:SF1">
    <property type="entry name" value="COBALT-PRECORRIN-7 C(5)-METHYLTRANSFERASE"/>
    <property type="match status" value="1"/>
</dbReference>
<evidence type="ECO:0000259" key="6">
    <source>
        <dbReference type="Pfam" id="PF13847"/>
    </source>
</evidence>
<dbReference type="PANTHER" id="PTHR43182">
    <property type="entry name" value="COBALT-PRECORRIN-6B C(15)-METHYLTRANSFERASE (DECARBOXYLATING)"/>
    <property type="match status" value="1"/>
</dbReference>
<dbReference type="SUPFAM" id="SSF53335">
    <property type="entry name" value="S-adenosyl-L-methionine-dependent methyltransferases"/>
    <property type="match status" value="1"/>
</dbReference>